<dbReference type="GO" id="GO:0016592">
    <property type="term" value="C:mediator complex"/>
    <property type="evidence" value="ECO:0007669"/>
    <property type="project" value="InterPro"/>
</dbReference>
<dbReference type="GO" id="GO:0003712">
    <property type="term" value="F:transcription coregulator activity"/>
    <property type="evidence" value="ECO:0007669"/>
    <property type="project" value="InterPro"/>
</dbReference>
<dbReference type="Proteomes" id="UP000268093">
    <property type="component" value="Unassembled WGS sequence"/>
</dbReference>
<dbReference type="OrthoDB" id="1938591at2759"/>
<dbReference type="Gene3D" id="1.10.246.20">
    <property type="entry name" value="Coactivator CBP, KIX domain"/>
    <property type="match status" value="1"/>
</dbReference>
<dbReference type="GO" id="GO:0006357">
    <property type="term" value="P:regulation of transcription by RNA polymerase II"/>
    <property type="evidence" value="ECO:0007669"/>
    <property type="project" value="InterPro"/>
</dbReference>
<sequence>MNNSQHPNGNVPQPVATEQNNPNWRQTDLTVQERAKLVSQLGQALKHLSPSTQETQIINVARAFEGQIFGRSSSKREYLTLYSRKFSQIQRQLVIQANQQNQAGLGVTTAGGLAGLVADNNGGPSNLLGVNIQQQMQALTNSPQQQSIIRPPQQQQLQQQQQGAGMQQQAQLRPQMIAAGQQQQQRPLTNQQVMARQLLNVKSLQQLQQRQAMVAAASGGGQGPQQQAAQLQAQYQQAVATLQNLNQSGQLTGTLTQGQLQSLIQRQQIVAQQQQHQAVAAQNASNAPQNPANFLVNRPAAPQPAMRPQISLGGVDTSSAINSPAMTAGTPISTAATSVGPSLAGAAGASSPAQQRMAMAHHQQLQMQQQTQQQQQAQITQLQAQQAQQQDPSSIGLHTQQGQQGSAVRPPHAGVSHSQHGAAVQAVHGMDKNIVASRVKTNPIEGLSEEEKAAIREQVKQMTEMFKRVDQLLPVFLALTSNHEATKRLMLMKYMFQDQLDALPRGEYVISLANLKKLKEQFSRYFLWVKNQIGGQSQPLPGASPPDTNAQTTAVPAASQTVLQQQAMAAQQRVHELRQQQQQQSVGPQTTQMAMKHVPLDLKLPPAKKQAKGQSPPSTTISATMTLPQQRSQESVAPGDNSTPISGTGVPVTVDLTGSPVPASVQPLQPAQSAAQVRPLFSGLSQQQAVQAAIAAGLAPQIAHALSPRALQAQHLLQQANLGKTLLNPAQKAQLQKMYSDQVVIARQVAQQQTNAKALAAAAQMQQTSASGATFAGVVPTPAVGATGNNPKLQQTTSITAPTPMQVAVDAVEQNKAQIQAMAAAQSAAVQQQQLQARQQQQQQQQTTTVAIKIEPVEVSTKPTVALVAKQQEIQIKQEPLPVIPNSTVAPPKAEPVFVMREPRPGVGHDGAVFDTALYTDAVLKDFTELKLDKPDKLDENQDSKSDDKLKASGMILFSPFAPVLGPSRGKGFVGEDHVFGQASPKKQPEVASIKDVLRGFAMGKDDDTDWEEDMIDMDEIDADDEQDHSGKSRRSSLGDEGEAVRKSISKLGNDWVVASS</sequence>
<evidence type="ECO:0000313" key="2">
    <source>
        <dbReference type="Proteomes" id="UP000268093"/>
    </source>
</evidence>
<dbReference type="InterPro" id="IPR036529">
    <property type="entry name" value="KIX_dom_sf"/>
</dbReference>
<evidence type="ECO:0000313" key="1">
    <source>
        <dbReference type="EMBL" id="RUP44356.1"/>
    </source>
</evidence>
<dbReference type="Pfam" id="PF16987">
    <property type="entry name" value="KIX_2"/>
    <property type="match status" value="1"/>
</dbReference>
<gene>
    <name evidence="1" type="ORF">BC936DRAFT_149587</name>
</gene>
<dbReference type="InterPro" id="IPR036546">
    <property type="entry name" value="MED15_KIX"/>
</dbReference>
<protein>
    <submittedName>
        <fullName evidence="1">Mediator complex subunit 15-domain-containing protein</fullName>
    </submittedName>
</protein>
<reference evidence="1 2" key="1">
    <citation type="journal article" date="2018" name="New Phytol.">
        <title>Phylogenomics of Endogonaceae and evolution of mycorrhizas within Mucoromycota.</title>
        <authorList>
            <person name="Chang Y."/>
            <person name="Desiro A."/>
            <person name="Na H."/>
            <person name="Sandor L."/>
            <person name="Lipzen A."/>
            <person name="Clum A."/>
            <person name="Barry K."/>
            <person name="Grigoriev I.V."/>
            <person name="Martin F.M."/>
            <person name="Stajich J.E."/>
            <person name="Smith M.E."/>
            <person name="Bonito G."/>
            <person name="Spatafora J.W."/>
        </authorList>
    </citation>
    <scope>NUCLEOTIDE SEQUENCE [LARGE SCALE GENOMIC DNA]</scope>
    <source>
        <strain evidence="1 2">GMNB39</strain>
    </source>
</reference>
<proteinExistence type="predicted"/>
<dbReference type="InterPro" id="IPR008626">
    <property type="entry name" value="Mediator_Med15_fun"/>
</dbReference>
<name>A0A433D0J3_9FUNG</name>
<organism evidence="1 2">
    <name type="scientific">Jimgerdemannia flammicorona</name>
    <dbReference type="NCBI Taxonomy" id="994334"/>
    <lineage>
        <taxon>Eukaryota</taxon>
        <taxon>Fungi</taxon>
        <taxon>Fungi incertae sedis</taxon>
        <taxon>Mucoromycota</taxon>
        <taxon>Mucoromycotina</taxon>
        <taxon>Endogonomycetes</taxon>
        <taxon>Endogonales</taxon>
        <taxon>Endogonaceae</taxon>
        <taxon>Jimgerdemannia</taxon>
    </lineage>
</organism>
<comment type="caution">
    <text evidence="1">The sequence shown here is derived from an EMBL/GenBank/DDBJ whole genome shotgun (WGS) entry which is preliminary data.</text>
</comment>
<dbReference type="EMBL" id="RBNI01009071">
    <property type="protein sequence ID" value="RUP44356.1"/>
    <property type="molecule type" value="Genomic_DNA"/>
</dbReference>
<accession>A0A433D0J3</accession>
<dbReference type="Pfam" id="PF05397">
    <property type="entry name" value="Med15_fungi"/>
    <property type="match status" value="1"/>
</dbReference>
<keyword evidence="2" id="KW-1185">Reference proteome</keyword>